<dbReference type="HOGENOM" id="CLU_3119609_0_0_5"/>
<keyword evidence="2" id="KW-1185">Reference proteome</keyword>
<dbReference type="AlphaFoldDB" id="L0KS43"/>
<name>L0KS43_MESAW</name>
<dbReference type="Proteomes" id="UP000010998">
    <property type="component" value="Chromosome"/>
</dbReference>
<reference evidence="2" key="1">
    <citation type="submission" date="2012-02" db="EMBL/GenBank/DDBJ databases">
        <title>Complete sequence of Mesorhizobium australicum WSM2073.</title>
        <authorList>
            <person name="Lucas S."/>
            <person name="Han J."/>
            <person name="Lapidus A."/>
            <person name="Cheng J.-F."/>
            <person name="Goodwin L."/>
            <person name="Pitluck S."/>
            <person name="Peters L."/>
            <person name="Gu W."/>
            <person name="Detter J.C."/>
            <person name="Han C."/>
            <person name="Tapia R."/>
            <person name="Land M."/>
            <person name="Hauser L."/>
            <person name="Kyrpides N."/>
            <person name="Ivanova N."/>
            <person name="Pagani I."/>
            <person name="Reeve W.G."/>
            <person name="Howieson J.G."/>
            <person name="Tiwari R.P."/>
            <person name="O'Hara G.W."/>
            <person name="Atkins C.A."/>
            <person name="Ronson C.W."/>
            <person name="Nandasena K.G."/>
            <person name="Woyke T."/>
        </authorList>
    </citation>
    <scope>NUCLEOTIDE SEQUENCE [LARGE SCALE GENOMIC DNA]</scope>
    <source>
        <strain evidence="2">LMG 24608 / HAMBI 3006 / WSM2073</strain>
    </source>
</reference>
<evidence type="ECO:0000313" key="1">
    <source>
        <dbReference type="EMBL" id="AGB47515.1"/>
    </source>
</evidence>
<protein>
    <submittedName>
        <fullName evidence="1">Uncharacterized protein</fullName>
    </submittedName>
</protein>
<dbReference type="KEGG" id="mam:Mesau_05206"/>
<sequence length="50" mass="5513">MRFFLVHPILAARGSDFLEQCFHPSAPAVAIDRGGGLLFLKYVSFPVSFS</sequence>
<dbReference type="EMBL" id="CP003358">
    <property type="protein sequence ID" value="AGB47515.1"/>
    <property type="molecule type" value="Genomic_DNA"/>
</dbReference>
<proteinExistence type="predicted"/>
<dbReference type="STRING" id="754035.Mesau_05206"/>
<accession>L0KS43</accession>
<gene>
    <name evidence="1" type="ordered locus">Mesau_05206</name>
</gene>
<evidence type="ECO:0000313" key="2">
    <source>
        <dbReference type="Proteomes" id="UP000010998"/>
    </source>
</evidence>
<organism evidence="1 2">
    <name type="scientific">Mesorhizobium australicum (strain HAMBI 3006 / LMG 24608 / WSM2073)</name>
    <dbReference type="NCBI Taxonomy" id="754035"/>
    <lineage>
        <taxon>Bacteria</taxon>
        <taxon>Pseudomonadati</taxon>
        <taxon>Pseudomonadota</taxon>
        <taxon>Alphaproteobacteria</taxon>
        <taxon>Hyphomicrobiales</taxon>
        <taxon>Phyllobacteriaceae</taxon>
        <taxon>Mesorhizobium</taxon>
    </lineage>
</organism>